<evidence type="ECO:0000313" key="2">
    <source>
        <dbReference type="Proteomes" id="UP000767446"/>
    </source>
</evidence>
<dbReference type="AlphaFoldDB" id="A0A941GXP8"/>
<evidence type="ECO:0000313" key="1">
    <source>
        <dbReference type="EMBL" id="MBR8827738.1"/>
    </source>
</evidence>
<protein>
    <submittedName>
        <fullName evidence="1">Uncharacterized protein</fullName>
    </submittedName>
</protein>
<sequence>MRDNQLILKYIAFQYLLPEYRGNLKPFLDETCKRFNKTWDKDQDNIEETMQKFEEAVKLTIEVFGKDNFGRIWLNDKNKYERKRNLSLLDTMLFYFSDAVIGERVQEVGKVKIEPAFKTLCSSSTDFTESVKSSTNTIPNTHRRLALWGDALRKVLEIDFQIPELIDNRLVFSGFR</sequence>
<accession>A0A941GXP8</accession>
<dbReference type="Proteomes" id="UP000767446">
    <property type="component" value="Unassembled WGS sequence"/>
</dbReference>
<gene>
    <name evidence="1" type="ORF">DSM107014_07490</name>
</gene>
<reference evidence="1" key="1">
    <citation type="submission" date="2021-02" db="EMBL/GenBank/DDBJ databases">
        <title>Metagenome analyses of Stigonema ocellatum DSM 106950, Chlorogloea purpurea SAG 13.99 and Gomphosphaeria aponina DSM 107014.</title>
        <authorList>
            <person name="Marter P."/>
            <person name="Huang S."/>
        </authorList>
    </citation>
    <scope>NUCLEOTIDE SEQUENCE</scope>
    <source>
        <strain evidence="1">JP213</strain>
    </source>
</reference>
<proteinExistence type="predicted"/>
<name>A0A941GXP8_9CHRO</name>
<dbReference type="EMBL" id="JADQBC010000041">
    <property type="protein sequence ID" value="MBR8827738.1"/>
    <property type="molecule type" value="Genomic_DNA"/>
</dbReference>
<organism evidence="1 2">
    <name type="scientific">Gomphosphaeria aponina SAG 52.96 = DSM 107014</name>
    <dbReference type="NCBI Taxonomy" id="1521640"/>
    <lineage>
        <taxon>Bacteria</taxon>
        <taxon>Bacillati</taxon>
        <taxon>Cyanobacteriota</taxon>
        <taxon>Cyanophyceae</taxon>
        <taxon>Oscillatoriophycideae</taxon>
        <taxon>Chroococcales</taxon>
        <taxon>Gomphosphaeriaceae</taxon>
        <taxon>Gomphosphaeria</taxon>
    </lineage>
</organism>
<comment type="caution">
    <text evidence="1">The sequence shown here is derived from an EMBL/GenBank/DDBJ whole genome shotgun (WGS) entry which is preliminary data.</text>
</comment>